<organism evidence="1 2">
    <name type="scientific">Clostridium rhizosphaerae</name>
    <dbReference type="NCBI Taxonomy" id="2803861"/>
    <lineage>
        <taxon>Bacteria</taxon>
        <taxon>Bacillati</taxon>
        <taxon>Bacillota</taxon>
        <taxon>Clostridia</taxon>
        <taxon>Eubacteriales</taxon>
        <taxon>Clostridiaceae</taxon>
        <taxon>Clostridium</taxon>
    </lineage>
</organism>
<dbReference type="RefSeq" id="WP_202748819.1">
    <property type="nucleotide sequence ID" value="NZ_JAESWC010000002.1"/>
</dbReference>
<reference evidence="1 2" key="1">
    <citation type="submission" date="2021-01" db="EMBL/GenBank/DDBJ databases">
        <title>Genome public.</title>
        <authorList>
            <person name="Liu C."/>
            <person name="Sun Q."/>
        </authorList>
    </citation>
    <scope>NUCLEOTIDE SEQUENCE [LARGE SCALE GENOMIC DNA]</scope>
    <source>
        <strain evidence="1 2">YIM B02515</strain>
    </source>
</reference>
<dbReference type="EMBL" id="JAESWC010000002">
    <property type="protein sequence ID" value="MBL4935087.1"/>
    <property type="molecule type" value="Genomic_DNA"/>
</dbReference>
<accession>A0ABS1T6W6</accession>
<comment type="caution">
    <text evidence="1">The sequence shown here is derived from an EMBL/GenBank/DDBJ whole genome shotgun (WGS) entry which is preliminary data.</text>
</comment>
<name>A0ABS1T6W6_9CLOT</name>
<proteinExistence type="predicted"/>
<gene>
    <name evidence="1" type="ORF">JK636_04865</name>
</gene>
<evidence type="ECO:0000313" key="1">
    <source>
        <dbReference type="EMBL" id="MBL4935087.1"/>
    </source>
</evidence>
<evidence type="ECO:0000313" key="2">
    <source>
        <dbReference type="Proteomes" id="UP000632377"/>
    </source>
</evidence>
<protein>
    <submittedName>
        <fullName evidence="1">Uncharacterized protein</fullName>
    </submittedName>
</protein>
<sequence>MVKEWFICPVCGKKLLLIDKTKSIEGVYAWCKKHKGNIEIKNEPEPNA</sequence>
<dbReference type="Proteomes" id="UP000632377">
    <property type="component" value="Unassembled WGS sequence"/>
</dbReference>
<keyword evidence="2" id="KW-1185">Reference proteome</keyword>